<organism evidence="5 6">
    <name type="scientific">Candidatus Magasanikbacteria bacterium CG11_big_fil_rev_8_21_14_0_20_39_34</name>
    <dbReference type="NCBI Taxonomy" id="1974653"/>
    <lineage>
        <taxon>Bacteria</taxon>
        <taxon>Candidatus Magasanikiibacteriota</taxon>
    </lineage>
</organism>
<proteinExistence type="predicted"/>
<feature type="active site" description="Tele-AMP-histidine intermediate" evidence="1">
    <location>
        <position position="99"/>
    </location>
</feature>
<dbReference type="Pfam" id="PF01230">
    <property type="entry name" value="HIT"/>
    <property type="match status" value="1"/>
</dbReference>
<dbReference type="GO" id="GO:0003824">
    <property type="term" value="F:catalytic activity"/>
    <property type="evidence" value="ECO:0007669"/>
    <property type="project" value="InterPro"/>
</dbReference>
<dbReference type="EMBL" id="PCWN01000007">
    <property type="protein sequence ID" value="PIR04194.1"/>
    <property type="molecule type" value="Genomic_DNA"/>
</dbReference>
<dbReference type="PANTHER" id="PTHR46648">
    <property type="entry name" value="HIT FAMILY PROTEIN 1"/>
    <property type="match status" value="1"/>
</dbReference>
<name>A0A2H0N5L4_9BACT</name>
<dbReference type="Gene3D" id="3.30.428.10">
    <property type="entry name" value="HIT-like"/>
    <property type="match status" value="1"/>
</dbReference>
<accession>A0A2H0N5L4</accession>
<evidence type="ECO:0000256" key="1">
    <source>
        <dbReference type="PIRSR" id="PIRSR601310-1"/>
    </source>
</evidence>
<dbReference type="SUPFAM" id="SSF54197">
    <property type="entry name" value="HIT-like"/>
    <property type="match status" value="1"/>
</dbReference>
<evidence type="ECO:0000256" key="2">
    <source>
        <dbReference type="PIRSR" id="PIRSR601310-3"/>
    </source>
</evidence>
<dbReference type="PANTHER" id="PTHR46648:SF1">
    <property type="entry name" value="ADENOSINE 5'-MONOPHOSPHORAMIDASE HNT1"/>
    <property type="match status" value="1"/>
</dbReference>
<evidence type="ECO:0000313" key="6">
    <source>
        <dbReference type="Proteomes" id="UP000229600"/>
    </source>
</evidence>
<evidence type="ECO:0000313" key="5">
    <source>
        <dbReference type="EMBL" id="PIR04194.1"/>
    </source>
</evidence>
<dbReference type="AlphaFoldDB" id="A0A2H0N5L4"/>
<evidence type="ECO:0000259" key="4">
    <source>
        <dbReference type="PROSITE" id="PS51084"/>
    </source>
</evidence>
<evidence type="ECO:0000256" key="3">
    <source>
        <dbReference type="PROSITE-ProRule" id="PRU00464"/>
    </source>
</evidence>
<dbReference type="PROSITE" id="PS00892">
    <property type="entry name" value="HIT_1"/>
    <property type="match status" value="1"/>
</dbReference>
<dbReference type="InterPro" id="IPR011146">
    <property type="entry name" value="HIT-like"/>
</dbReference>
<dbReference type="Proteomes" id="UP000229600">
    <property type="component" value="Unassembled WGS sequence"/>
</dbReference>
<feature type="short sequence motif" description="Histidine triad motif" evidence="2 3">
    <location>
        <begin position="97"/>
        <end position="101"/>
    </location>
</feature>
<gene>
    <name evidence="5" type="ORF">COV59_03350</name>
</gene>
<dbReference type="InterPro" id="IPR001310">
    <property type="entry name" value="Histidine_triad_HIT"/>
</dbReference>
<protein>
    <submittedName>
        <fullName evidence="5">HIT family protein</fullName>
    </submittedName>
</protein>
<comment type="caution">
    <text evidence="5">The sequence shown here is derived from an EMBL/GenBank/DDBJ whole genome shotgun (WGS) entry which is preliminary data.</text>
</comment>
<feature type="domain" description="HIT" evidence="4">
    <location>
        <begin position="7"/>
        <end position="112"/>
    </location>
</feature>
<dbReference type="InterPro" id="IPR036265">
    <property type="entry name" value="HIT-like_sf"/>
</dbReference>
<dbReference type="GO" id="GO:0009117">
    <property type="term" value="P:nucleotide metabolic process"/>
    <property type="evidence" value="ECO:0007669"/>
    <property type="project" value="TreeGrafter"/>
</dbReference>
<dbReference type="PROSITE" id="PS51084">
    <property type="entry name" value="HIT_2"/>
    <property type="match status" value="1"/>
</dbReference>
<dbReference type="InterPro" id="IPR019808">
    <property type="entry name" value="Histidine_triad_CS"/>
</dbReference>
<sequence>MKTSQCDFCSLPEIQMRTILEDEYAWAFPTKMPIVPGHILICPKRCIAVIDDLQPQEWASILQITLLLKKALQKSFGAVGFNYALNEHEVAGQTVPHIHFHLIPRKEGDTGIWNYEPRKFLYRPDRRTTTPEEEILEITSILKNALQ</sequence>
<reference evidence="5 6" key="1">
    <citation type="submission" date="2017-09" db="EMBL/GenBank/DDBJ databases">
        <title>Depth-based differentiation of microbial function through sediment-hosted aquifers and enrichment of novel symbionts in the deep terrestrial subsurface.</title>
        <authorList>
            <person name="Probst A.J."/>
            <person name="Ladd B."/>
            <person name="Jarett J.K."/>
            <person name="Geller-Mcgrath D.E."/>
            <person name="Sieber C.M."/>
            <person name="Emerson J.B."/>
            <person name="Anantharaman K."/>
            <person name="Thomas B.C."/>
            <person name="Malmstrom R."/>
            <person name="Stieglmeier M."/>
            <person name="Klingl A."/>
            <person name="Woyke T."/>
            <person name="Ryan C.M."/>
            <person name="Banfield J.F."/>
        </authorList>
    </citation>
    <scope>NUCLEOTIDE SEQUENCE [LARGE SCALE GENOMIC DNA]</scope>
    <source>
        <strain evidence="5">CG11_big_fil_rev_8_21_14_0_20_39_34</strain>
    </source>
</reference>